<protein>
    <submittedName>
        <fullName evidence="2">TSP1_spondin domain-containing protein</fullName>
    </submittedName>
</protein>
<dbReference type="Proteomes" id="UP000095286">
    <property type="component" value="Unplaced"/>
</dbReference>
<reference evidence="2" key="1">
    <citation type="submission" date="2016-11" db="UniProtKB">
        <authorList>
            <consortium name="WormBaseParasite"/>
        </authorList>
    </citation>
    <scope>IDENTIFICATION</scope>
    <source>
        <strain evidence="2">KR3021</strain>
    </source>
</reference>
<evidence type="ECO:0000313" key="1">
    <source>
        <dbReference type="Proteomes" id="UP000095286"/>
    </source>
</evidence>
<name>A0AC35UDM1_9BILA</name>
<proteinExistence type="predicted"/>
<dbReference type="WBParaSite" id="RSKR_0001030800.1">
    <property type="protein sequence ID" value="RSKR_0001030800.1"/>
    <property type="gene ID" value="RSKR_0001030800"/>
</dbReference>
<evidence type="ECO:0000313" key="2">
    <source>
        <dbReference type="WBParaSite" id="RSKR_0001030800.1"/>
    </source>
</evidence>
<organism evidence="1 2">
    <name type="scientific">Rhabditophanes sp. KR3021</name>
    <dbReference type="NCBI Taxonomy" id="114890"/>
    <lineage>
        <taxon>Eukaryota</taxon>
        <taxon>Metazoa</taxon>
        <taxon>Ecdysozoa</taxon>
        <taxon>Nematoda</taxon>
        <taxon>Chromadorea</taxon>
        <taxon>Rhabditida</taxon>
        <taxon>Tylenchina</taxon>
        <taxon>Panagrolaimomorpha</taxon>
        <taxon>Strongyloidoidea</taxon>
        <taxon>Alloionematidae</taxon>
        <taxon>Rhabditophanes</taxon>
    </lineage>
</organism>
<sequence>MTYIPGGSCGFRVRKRKCLTDPVVCPCVGDTEKTERCNHKACVYPRLSCCHGLKAGVFNKKVACMADIVDVAPPAPICCVTGPNDGIWDEWQEWTSCTASKCGACGESTRKRKCMTLEKGCNCEGDEKETKTCKQAGVWSAWVESSACTKSCGSNGVRTLSRTCPTEGSCACNGPKTRTEVCGFPPCIYPEDSCAAGYKAGVAYQQIVCLPLPEFNEPTVIAPCTTDCCVIGGVWSAWGPPTACTATCGSCGQTTKKRTCTSTVDNCPCAGSDTLVENCNLAPCIYPKDSCCTGYKAMSLNGAIICGPQPVVFEPKPVTACMPACCPKFGIWSDFGPPDTSCTEECGSGVTKRRRICLSAANNCPCVGSEFKEEICNTQPCIFPKNSCTQSLKAMVINGTIACGPYPVPVADAPAAGLECSTTCCARYGLWSEWSAASVCSDVCGSWAKSKRTRECLSEATGCPCIGESIKEENCGIKPCVYPRDSCNPNFKAAAVNGEFICSPQPTLPSENPYVNSCPGSCCPENGMWSEWKDTSATCSDTCGGNGSKYQSRTCLSESFGCKCTGEFNRSITCQFAPCVFPRNSCATGLKAMVIAGVITCGPLPVVVESAITKTTCCPPSGNGVFNEWGAWSACPGTACGGCQTKTRTRTCASMAYGCPCKGDLTDTDYCSGQPCVSATGDKSCCAPTSKSMGPSGEMVCIEGGKLACPADGVWTEWGSSYCTDTCGMCGKNTRKRTCTTLESGCPCTGSDTEATTACGTVVCTFPRAVCCTGFTRKIVGKQFICS</sequence>
<accession>A0AC35UDM1</accession>